<name>A0AAV1R1V1_9ROSI</name>
<keyword evidence="3" id="KW-1185">Reference proteome</keyword>
<accession>A0AAV1R1V1</accession>
<gene>
    <name evidence="2" type="ORF">DCAF_LOCUS5031</name>
</gene>
<sequence length="84" mass="9201">MANPKIRQGRRGCLIQGTSRQGGSPSTFLQAATDYHVRRQGTRLTKGFMRQFWDQNVLPCLLIAFFTGDSSTLLERAEGGGLGA</sequence>
<evidence type="ECO:0000313" key="3">
    <source>
        <dbReference type="Proteomes" id="UP001314170"/>
    </source>
</evidence>
<dbReference type="EMBL" id="CAWUPB010000851">
    <property type="protein sequence ID" value="CAK7327323.1"/>
    <property type="molecule type" value="Genomic_DNA"/>
</dbReference>
<feature type="compositionally biased region" description="Polar residues" evidence="1">
    <location>
        <begin position="16"/>
        <end position="25"/>
    </location>
</feature>
<proteinExistence type="predicted"/>
<comment type="caution">
    <text evidence="2">The sequence shown here is derived from an EMBL/GenBank/DDBJ whole genome shotgun (WGS) entry which is preliminary data.</text>
</comment>
<reference evidence="2 3" key="1">
    <citation type="submission" date="2024-01" db="EMBL/GenBank/DDBJ databases">
        <authorList>
            <person name="Waweru B."/>
        </authorList>
    </citation>
    <scope>NUCLEOTIDE SEQUENCE [LARGE SCALE GENOMIC DNA]</scope>
</reference>
<dbReference type="Proteomes" id="UP001314170">
    <property type="component" value="Unassembled WGS sequence"/>
</dbReference>
<evidence type="ECO:0000313" key="2">
    <source>
        <dbReference type="EMBL" id="CAK7327323.1"/>
    </source>
</evidence>
<feature type="region of interest" description="Disordered" evidence="1">
    <location>
        <begin position="1"/>
        <end position="25"/>
    </location>
</feature>
<organism evidence="2 3">
    <name type="scientific">Dovyalis caffra</name>
    <dbReference type="NCBI Taxonomy" id="77055"/>
    <lineage>
        <taxon>Eukaryota</taxon>
        <taxon>Viridiplantae</taxon>
        <taxon>Streptophyta</taxon>
        <taxon>Embryophyta</taxon>
        <taxon>Tracheophyta</taxon>
        <taxon>Spermatophyta</taxon>
        <taxon>Magnoliopsida</taxon>
        <taxon>eudicotyledons</taxon>
        <taxon>Gunneridae</taxon>
        <taxon>Pentapetalae</taxon>
        <taxon>rosids</taxon>
        <taxon>fabids</taxon>
        <taxon>Malpighiales</taxon>
        <taxon>Salicaceae</taxon>
        <taxon>Flacourtieae</taxon>
        <taxon>Dovyalis</taxon>
    </lineage>
</organism>
<evidence type="ECO:0000256" key="1">
    <source>
        <dbReference type="SAM" id="MobiDB-lite"/>
    </source>
</evidence>
<protein>
    <submittedName>
        <fullName evidence="2">Uncharacterized protein</fullName>
    </submittedName>
</protein>
<dbReference type="AlphaFoldDB" id="A0AAV1R1V1"/>